<feature type="transmembrane region" description="Helical" evidence="1">
    <location>
        <begin position="64"/>
        <end position="79"/>
    </location>
</feature>
<keyword evidence="3" id="KW-1185">Reference proteome</keyword>
<keyword evidence="1" id="KW-1133">Transmembrane helix</keyword>
<accession>A0A453QUS7</accession>
<reference evidence="3" key="1">
    <citation type="journal article" date="2014" name="Science">
        <title>Ancient hybridizations among the ancestral genomes of bread wheat.</title>
        <authorList>
            <consortium name="International Wheat Genome Sequencing Consortium,"/>
            <person name="Marcussen T."/>
            <person name="Sandve S.R."/>
            <person name="Heier L."/>
            <person name="Spannagl M."/>
            <person name="Pfeifer M."/>
            <person name="Jakobsen K.S."/>
            <person name="Wulff B.B."/>
            <person name="Steuernagel B."/>
            <person name="Mayer K.F."/>
            <person name="Olsen O.A."/>
        </authorList>
    </citation>
    <scope>NUCLEOTIDE SEQUENCE [LARGE SCALE GENOMIC DNA]</scope>
    <source>
        <strain evidence="3">cv. AL8/78</strain>
    </source>
</reference>
<dbReference type="Gramene" id="AET7Gv20330800.5">
    <property type="protein sequence ID" value="AET7Gv20330800.5"/>
    <property type="gene ID" value="AET7Gv20330800"/>
</dbReference>
<reference evidence="3" key="2">
    <citation type="journal article" date="2017" name="Nat. Plants">
        <title>The Aegilops tauschii genome reveals multiple impacts of transposons.</title>
        <authorList>
            <person name="Zhao G."/>
            <person name="Zou C."/>
            <person name="Li K."/>
            <person name="Wang K."/>
            <person name="Li T."/>
            <person name="Gao L."/>
            <person name="Zhang X."/>
            <person name="Wang H."/>
            <person name="Yang Z."/>
            <person name="Liu X."/>
            <person name="Jiang W."/>
            <person name="Mao L."/>
            <person name="Kong X."/>
            <person name="Jiao Y."/>
            <person name="Jia J."/>
        </authorList>
    </citation>
    <scope>NUCLEOTIDE SEQUENCE [LARGE SCALE GENOMIC DNA]</scope>
    <source>
        <strain evidence="3">cv. AL8/78</strain>
    </source>
</reference>
<evidence type="ECO:0000313" key="2">
    <source>
        <dbReference type="EnsemblPlants" id="AET7Gv20330800.5"/>
    </source>
</evidence>
<name>A0A453QUS7_AEGTS</name>
<reference evidence="2" key="4">
    <citation type="submission" date="2019-03" db="UniProtKB">
        <authorList>
            <consortium name="EnsemblPlants"/>
        </authorList>
    </citation>
    <scope>IDENTIFICATION</scope>
</reference>
<organism evidence="2 3">
    <name type="scientific">Aegilops tauschii subsp. strangulata</name>
    <name type="common">Goatgrass</name>
    <dbReference type="NCBI Taxonomy" id="200361"/>
    <lineage>
        <taxon>Eukaryota</taxon>
        <taxon>Viridiplantae</taxon>
        <taxon>Streptophyta</taxon>
        <taxon>Embryophyta</taxon>
        <taxon>Tracheophyta</taxon>
        <taxon>Spermatophyta</taxon>
        <taxon>Magnoliopsida</taxon>
        <taxon>Liliopsida</taxon>
        <taxon>Poales</taxon>
        <taxon>Poaceae</taxon>
        <taxon>BOP clade</taxon>
        <taxon>Pooideae</taxon>
        <taxon>Triticodae</taxon>
        <taxon>Triticeae</taxon>
        <taxon>Triticinae</taxon>
        <taxon>Aegilops</taxon>
    </lineage>
</organism>
<proteinExistence type="predicted"/>
<evidence type="ECO:0000313" key="3">
    <source>
        <dbReference type="Proteomes" id="UP000015105"/>
    </source>
</evidence>
<dbReference type="EnsemblPlants" id="AET7Gv20330800.5">
    <property type="protein sequence ID" value="AET7Gv20330800.5"/>
    <property type="gene ID" value="AET7Gv20330800"/>
</dbReference>
<dbReference type="AlphaFoldDB" id="A0A453QUS7"/>
<evidence type="ECO:0000256" key="1">
    <source>
        <dbReference type="SAM" id="Phobius"/>
    </source>
</evidence>
<sequence length="80" mass="9246">MVKQLTEIVNLRKKLTETVRSWELSATGVVLSTFWLMEGNILHLTSIWTGKCWFHTTVLDSDNSVFYLVLFAISTFCVFK</sequence>
<keyword evidence="1" id="KW-0472">Membrane</keyword>
<reference evidence="2" key="3">
    <citation type="journal article" date="2017" name="Nature">
        <title>Genome sequence of the progenitor of the wheat D genome Aegilops tauschii.</title>
        <authorList>
            <person name="Luo M.C."/>
            <person name="Gu Y.Q."/>
            <person name="Puiu D."/>
            <person name="Wang H."/>
            <person name="Twardziok S.O."/>
            <person name="Deal K.R."/>
            <person name="Huo N."/>
            <person name="Zhu T."/>
            <person name="Wang L."/>
            <person name="Wang Y."/>
            <person name="McGuire P.E."/>
            <person name="Liu S."/>
            <person name="Long H."/>
            <person name="Ramasamy R.K."/>
            <person name="Rodriguez J.C."/>
            <person name="Van S.L."/>
            <person name="Yuan L."/>
            <person name="Wang Z."/>
            <person name="Xia Z."/>
            <person name="Xiao L."/>
            <person name="Anderson O.D."/>
            <person name="Ouyang S."/>
            <person name="Liang Y."/>
            <person name="Zimin A.V."/>
            <person name="Pertea G."/>
            <person name="Qi P."/>
            <person name="Bennetzen J.L."/>
            <person name="Dai X."/>
            <person name="Dawson M.W."/>
            <person name="Muller H.G."/>
            <person name="Kugler K."/>
            <person name="Rivarola-Duarte L."/>
            <person name="Spannagl M."/>
            <person name="Mayer K.F.X."/>
            <person name="Lu F.H."/>
            <person name="Bevan M.W."/>
            <person name="Leroy P."/>
            <person name="Li P."/>
            <person name="You F.M."/>
            <person name="Sun Q."/>
            <person name="Liu Z."/>
            <person name="Lyons E."/>
            <person name="Wicker T."/>
            <person name="Salzberg S.L."/>
            <person name="Devos K.M."/>
            <person name="Dvorak J."/>
        </authorList>
    </citation>
    <scope>NUCLEOTIDE SEQUENCE [LARGE SCALE GENOMIC DNA]</scope>
    <source>
        <strain evidence="2">cv. AL8/78</strain>
    </source>
</reference>
<keyword evidence="1" id="KW-0812">Transmembrane</keyword>
<protein>
    <submittedName>
        <fullName evidence="2">Uncharacterized protein</fullName>
    </submittedName>
</protein>
<dbReference type="Proteomes" id="UP000015105">
    <property type="component" value="Chromosome 7D"/>
</dbReference>
<reference evidence="2" key="5">
    <citation type="journal article" date="2021" name="G3 (Bethesda)">
        <title>Aegilops tauschii genome assembly Aet v5.0 features greater sequence contiguity and improved annotation.</title>
        <authorList>
            <person name="Wang L."/>
            <person name="Zhu T."/>
            <person name="Rodriguez J.C."/>
            <person name="Deal K.R."/>
            <person name="Dubcovsky J."/>
            <person name="McGuire P.E."/>
            <person name="Lux T."/>
            <person name="Spannagl M."/>
            <person name="Mayer K.F.X."/>
            <person name="Baldrich P."/>
            <person name="Meyers B.C."/>
            <person name="Huo N."/>
            <person name="Gu Y.Q."/>
            <person name="Zhou H."/>
            <person name="Devos K.M."/>
            <person name="Bennetzen J.L."/>
            <person name="Unver T."/>
            <person name="Budak H."/>
            <person name="Gulick P.J."/>
            <person name="Galiba G."/>
            <person name="Kalapos B."/>
            <person name="Nelson D.R."/>
            <person name="Li P."/>
            <person name="You F.M."/>
            <person name="Luo M.C."/>
            <person name="Dvorak J."/>
        </authorList>
    </citation>
    <scope>NUCLEOTIDE SEQUENCE [LARGE SCALE GENOMIC DNA]</scope>
    <source>
        <strain evidence="2">cv. AL8/78</strain>
    </source>
</reference>
<feature type="transmembrane region" description="Helical" evidence="1">
    <location>
        <begin position="21"/>
        <end position="44"/>
    </location>
</feature>